<accession>A0A9X6RWH3</accession>
<organism evidence="2 3">
    <name type="scientific">Lactobacillus johnsonii</name>
    <dbReference type="NCBI Taxonomy" id="33959"/>
    <lineage>
        <taxon>Bacteria</taxon>
        <taxon>Bacillati</taxon>
        <taxon>Bacillota</taxon>
        <taxon>Bacilli</taxon>
        <taxon>Lactobacillales</taxon>
        <taxon>Lactobacillaceae</taxon>
        <taxon>Lactobacillus</taxon>
    </lineage>
</organism>
<protein>
    <submittedName>
        <fullName evidence="2">XRE family transcriptional regulator</fullName>
    </submittedName>
</protein>
<dbReference type="AlphaFoldDB" id="A0A9X6RWH3"/>
<dbReference type="InterPro" id="IPR010057">
    <property type="entry name" value="Transcription_activator_Rgg_C"/>
</dbReference>
<feature type="domain" description="HTH cro/C1-type" evidence="1">
    <location>
        <begin position="10"/>
        <end position="63"/>
    </location>
</feature>
<dbReference type="EMBL" id="NGOH01000030">
    <property type="protein sequence ID" value="OYS14608.1"/>
    <property type="molecule type" value="Genomic_DNA"/>
</dbReference>
<reference evidence="2 3" key="2">
    <citation type="submission" date="2017-09" db="EMBL/GenBank/DDBJ databases">
        <title>Tripartite evolution among Lactobacillus johnsonii, Lactobacillus taiwanensis, Lactobacillus reuteri and their rodent host.</title>
        <authorList>
            <person name="Wang T."/>
            <person name="Knowles S."/>
            <person name="Cheng C."/>
        </authorList>
    </citation>
    <scope>NUCLEOTIDE SEQUENCE [LARGE SCALE GENOMIC DNA]</scope>
    <source>
        <strain evidence="2 3">117c</strain>
    </source>
</reference>
<dbReference type="InterPro" id="IPR001387">
    <property type="entry name" value="Cro/C1-type_HTH"/>
</dbReference>
<gene>
    <name evidence="2" type="ORF">CBF50_01640</name>
</gene>
<dbReference type="SMART" id="SM00530">
    <property type="entry name" value="HTH_XRE"/>
    <property type="match status" value="1"/>
</dbReference>
<evidence type="ECO:0000259" key="1">
    <source>
        <dbReference type="PROSITE" id="PS50943"/>
    </source>
</evidence>
<dbReference type="CDD" id="cd00093">
    <property type="entry name" value="HTH_XRE"/>
    <property type="match status" value="1"/>
</dbReference>
<dbReference type="PANTHER" id="PTHR37038:SF12">
    <property type="entry name" value="TRANSCRIPTIONAL REGULATOR"/>
    <property type="match status" value="1"/>
</dbReference>
<dbReference type="Proteomes" id="UP000215693">
    <property type="component" value="Unassembled WGS sequence"/>
</dbReference>
<name>A0A9X6RWH3_LACJH</name>
<dbReference type="PANTHER" id="PTHR37038">
    <property type="entry name" value="TRANSCRIPTIONAL REGULATOR-RELATED"/>
    <property type="match status" value="1"/>
</dbReference>
<reference evidence="2 3" key="1">
    <citation type="submission" date="2017-04" db="EMBL/GenBank/DDBJ databases">
        <authorList>
            <person name="Lin X.B."/>
            <person name="Stothard P."/>
            <person name="Tasseva G."/>
            <person name="Walter J."/>
        </authorList>
    </citation>
    <scope>NUCLEOTIDE SEQUENCE [LARGE SCALE GENOMIC DNA]</scope>
    <source>
        <strain evidence="2 3">117c</strain>
    </source>
</reference>
<dbReference type="NCBIfam" id="TIGR01716">
    <property type="entry name" value="RGG_Cterm"/>
    <property type="match status" value="1"/>
</dbReference>
<dbReference type="GO" id="GO:0003677">
    <property type="term" value="F:DNA binding"/>
    <property type="evidence" value="ECO:0007669"/>
    <property type="project" value="InterPro"/>
</dbReference>
<dbReference type="InterPro" id="IPR053163">
    <property type="entry name" value="HTH-type_regulator_Rgg"/>
</dbReference>
<dbReference type="InterPro" id="IPR010982">
    <property type="entry name" value="Lambda_DNA-bd_dom_sf"/>
</dbReference>
<comment type="caution">
    <text evidence="2">The sequence shown here is derived from an EMBL/GenBank/DDBJ whole genome shotgun (WGS) entry which is preliminary data.</text>
</comment>
<dbReference type="Gene3D" id="1.10.260.40">
    <property type="entry name" value="lambda repressor-like DNA-binding domains"/>
    <property type="match status" value="1"/>
</dbReference>
<evidence type="ECO:0000313" key="3">
    <source>
        <dbReference type="Proteomes" id="UP000215693"/>
    </source>
</evidence>
<evidence type="ECO:0000313" key="2">
    <source>
        <dbReference type="EMBL" id="OYS14608.1"/>
    </source>
</evidence>
<sequence length="277" mass="32060">MTVMTIGEALKETRKNLGLSQTEMAYPILTKSYYSKIERGIHEINASDLIKILEMHNVDISEFLVKCGVKDNRIDKDQWMSKLRQAYYGQDLEQVKSLKGKIVEVKGSESLQKILEANAILAEFIISRKIDQIPNKKRDQIKALILEGEWNEDKLRLFSLSLSFWTDGEMKTLLSSFIKKYNNIENFPRSTQVLVSSIMVNYLSHMIRSSSQNVEFIGEIFNLLDRLPIEPANCFNKIMKNFYQAYLEQDKKKIQDILSFLSNNDMNKIAEVLKVSI</sequence>
<dbReference type="PROSITE" id="PS50943">
    <property type="entry name" value="HTH_CROC1"/>
    <property type="match status" value="1"/>
</dbReference>
<proteinExistence type="predicted"/>
<dbReference type="Pfam" id="PF01381">
    <property type="entry name" value="HTH_3"/>
    <property type="match status" value="1"/>
</dbReference>
<dbReference type="SUPFAM" id="SSF47413">
    <property type="entry name" value="lambda repressor-like DNA-binding domains"/>
    <property type="match status" value="1"/>
</dbReference>